<dbReference type="EMBL" id="CP157197">
    <property type="protein sequence ID" value="XBG66260.1"/>
    <property type="molecule type" value="Genomic_DNA"/>
</dbReference>
<reference evidence="10" key="1">
    <citation type="submission" date="2024-05" db="EMBL/GenBank/DDBJ databases">
        <title>Characterization of a novel Rickettsia species. (Rickettsia oklahomia sp. nov.) from Amblyomma americanum ticks.</title>
        <authorList>
            <person name="Korla P.K."/>
            <person name="Karounos M."/>
            <person name="Wilson J.M."/>
            <person name="Little S.E."/>
            <person name="Qurollo B.A."/>
        </authorList>
    </citation>
    <scope>NUCLEOTIDE SEQUENCE</scope>
    <source>
        <strain evidence="10">Oklahoma-10</strain>
    </source>
</reference>
<feature type="binding site" evidence="8">
    <location>
        <position position="171"/>
    </location>
    <ligand>
        <name>L-tyrosine</name>
        <dbReference type="ChEBI" id="CHEBI:58315"/>
    </ligand>
</feature>
<dbReference type="FunFam" id="1.10.240.10:FF:000001">
    <property type="entry name" value="Tyrosine--tRNA ligase"/>
    <property type="match status" value="1"/>
</dbReference>
<protein>
    <recommendedName>
        <fullName evidence="8">Tyrosine--tRNA ligase</fullName>
        <ecNumber evidence="8">6.1.1.1</ecNumber>
    </recommendedName>
    <alternativeName>
        <fullName evidence="8">Tyrosyl-tRNA synthetase</fullName>
        <shortName evidence="8">TyrRS</shortName>
    </alternativeName>
</protein>
<dbReference type="CDD" id="cd00805">
    <property type="entry name" value="TyrRS_core"/>
    <property type="match status" value="1"/>
</dbReference>
<name>A0AAU7BY89_9RICK</name>
<dbReference type="SUPFAM" id="SSF55174">
    <property type="entry name" value="Alpha-L RNA-binding motif"/>
    <property type="match status" value="1"/>
</dbReference>
<evidence type="ECO:0000256" key="9">
    <source>
        <dbReference type="PROSITE-ProRule" id="PRU00182"/>
    </source>
</evidence>
<comment type="subunit">
    <text evidence="8">Homodimer.</text>
</comment>
<dbReference type="HAMAP" id="MF_02006">
    <property type="entry name" value="Tyr_tRNA_synth_type1"/>
    <property type="match status" value="1"/>
</dbReference>
<evidence type="ECO:0000256" key="7">
    <source>
        <dbReference type="ARBA" id="ARBA00048248"/>
    </source>
</evidence>
<accession>A0AAU7BY89</accession>
<dbReference type="EC" id="6.1.1.1" evidence="8"/>
<dbReference type="PRINTS" id="PR01040">
    <property type="entry name" value="TRNASYNTHTYR"/>
</dbReference>
<keyword evidence="5 8" id="KW-0648">Protein biosynthesis</keyword>
<evidence type="ECO:0000256" key="2">
    <source>
        <dbReference type="ARBA" id="ARBA00022741"/>
    </source>
</evidence>
<comment type="subcellular location">
    <subcellularLocation>
        <location evidence="8">Cytoplasm</location>
    </subcellularLocation>
</comment>
<organism evidence="10">
    <name type="scientific">Rickettsia oklahomensis</name>
    <dbReference type="NCBI Taxonomy" id="3141789"/>
    <lineage>
        <taxon>Bacteria</taxon>
        <taxon>Pseudomonadati</taxon>
        <taxon>Pseudomonadota</taxon>
        <taxon>Alphaproteobacteria</taxon>
        <taxon>Rickettsiales</taxon>
        <taxon>Rickettsiaceae</taxon>
        <taxon>Rickettsieae</taxon>
        <taxon>Rickettsia</taxon>
        <taxon>belli group</taxon>
    </lineage>
</organism>
<proteinExistence type="inferred from homology"/>
<dbReference type="Gene3D" id="1.10.240.10">
    <property type="entry name" value="Tyrosyl-Transfer RNA Synthetase"/>
    <property type="match status" value="1"/>
</dbReference>
<feature type="short sequence motif" description="'HIGH' region" evidence="8">
    <location>
        <begin position="39"/>
        <end position="48"/>
    </location>
</feature>
<dbReference type="PROSITE" id="PS50889">
    <property type="entry name" value="S4"/>
    <property type="match status" value="1"/>
</dbReference>
<dbReference type="GO" id="GO:0006437">
    <property type="term" value="P:tyrosyl-tRNA aminoacylation"/>
    <property type="evidence" value="ECO:0007669"/>
    <property type="project" value="UniProtKB-UniRule"/>
</dbReference>
<dbReference type="PANTHER" id="PTHR11766:SF0">
    <property type="entry name" value="TYROSINE--TRNA LIGASE, MITOCHONDRIAL"/>
    <property type="match status" value="1"/>
</dbReference>
<dbReference type="InterPro" id="IPR036986">
    <property type="entry name" value="S4_RNA-bd_sf"/>
</dbReference>
<dbReference type="CDD" id="cd00165">
    <property type="entry name" value="S4"/>
    <property type="match status" value="1"/>
</dbReference>
<dbReference type="GO" id="GO:0005829">
    <property type="term" value="C:cytosol"/>
    <property type="evidence" value="ECO:0007669"/>
    <property type="project" value="TreeGrafter"/>
</dbReference>
<dbReference type="InterPro" id="IPR002307">
    <property type="entry name" value="Tyr-tRNA-ligase"/>
</dbReference>
<feature type="short sequence motif" description="'KMSKS' region" evidence="8">
    <location>
        <begin position="231"/>
        <end position="235"/>
    </location>
</feature>
<dbReference type="PANTHER" id="PTHR11766">
    <property type="entry name" value="TYROSYL-TRNA SYNTHETASE"/>
    <property type="match status" value="1"/>
</dbReference>
<sequence>MTFIKEFINKGYLHQCTDLDRLTSITKETQIAAYIGFDCTATSLHIGSLMQIMILRLLQQYGHKPIVIIGEGTSKIGDPTWKDAARKILSKEDIAKNAEGIKKSLSKFIKFGEESSDAIMLDNSEWLDSLNYLDFLRDFGSYFSVNRMLTMDSVRLRLEREQHLSFLEFNYMLLQAYDFYYLNKYYNCSLQLGGSDQWGNIVMGVDLIRKISSKEVFGMTTPLLTTSSGAKMGKTATGAVWLNEDLLSPYDYYQYWRNCEDADVIRFAKLYSELNNEEFTKFENLVAEDINAAKKQLAYELTKLCHSDQAAKSALETAVKIFEQGEIDENLHTVVLEPEILQSGISAYKLFYKVCLANSKSEARKLIRGKGAKINDTLIEDENMIINTNFLLDQNVIKLSAGKKRHILVRIGEE</sequence>
<dbReference type="GO" id="GO:0005524">
    <property type="term" value="F:ATP binding"/>
    <property type="evidence" value="ECO:0007669"/>
    <property type="project" value="UniProtKB-UniRule"/>
</dbReference>
<dbReference type="GO" id="GO:0004831">
    <property type="term" value="F:tyrosine-tRNA ligase activity"/>
    <property type="evidence" value="ECO:0007669"/>
    <property type="project" value="UniProtKB-UniRule"/>
</dbReference>
<dbReference type="InterPro" id="IPR002305">
    <property type="entry name" value="aa-tRNA-synth_Ic"/>
</dbReference>
<dbReference type="GO" id="GO:0003723">
    <property type="term" value="F:RNA binding"/>
    <property type="evidence" value="ECO:0007669"/>
    <property type="project" value="UniProtKB-KW"/>
</dbReference>
<keyword evidence="6 8" id="KW-0030">Aminoacyl-tRNA synthetase</keyword>
<evidence type="ECO:0000256" key="4">
    <source>
        <dbReference type="ARBA" id="ARBA00022884"/>
    </source>
</evidence>
<dbReference type="InterPro" id="IPR024088">
    <property type="entry name" value="Tyr-tRNA-ligase_bac-type"/>
</dbReference>
<keyword evidence="2 8" id="KW-0547">Nucleotide-binding</keyword>
<comment type="function">
    <text evidence="8">Catalyzes the attachment of tyrosine to tRNA(Tyr) in a two-step reaction: tyrosine is first activated by ATP to form Tyr-AMP and then transferred to the acceptor end of tRNA(Tyr).</text>
</comment>
<keyword evidence="4 9" id="KW-0694">RNA-binding</keyword>
<feature type="binding site" evidence="8">
    <location>
        <position position="234"/>
    </location>
    <ligand>
        <name>ATP</name>
        <dbReference type="ChEBI" id="CHEBI:30616"/>
    </ligand>
</feature>
<evidence type="ECO:0000313" key="10">
    <source>
        <dbReference type="EMBL" id="XBG66260.1"/>
    </source>
</evidence>
<dbReference type="SUPFAM" id="SSF52374">
    <property type="entry name" value="Nucleotidylyl transferase"/>
    <property type="match status" value="1"/>
</dbReference>
<comment type="catalytic activity">
    <reaction evidence="7 8">
        <text>tRNA(Tyr) + L-tyrosine + ATP = L-tyrosyl-tRNA(Tyr) + AMP + diphosphate + H(+)</text>
        <dbReference type="Rhea" id="RHEA:10220"/>
        <dbReference type="Rhea" id="RHEA-COMP:9706"/>
        <dbReference type="Rhea" id="RHEA-COMP:9707"/>
        <dbReference type="ChEBI" id="CHEBI:15378"/>
        <dbReference type="ChEBI" id="CHEBI:30616"/>
        <dbReference type="ChEBI" id="CHEBI:33019"/>
        <dbReference type="ChEBI" id="CHEBI:58315"/>
        <dbReference type="ChEBI" id="CHEBI:78442"/>
        <dbReference type="ChEBI" id="CHEBI:78536"/>
        <dbReference type="ChEBI" id="CHEBI:456215"/>
        <dbReference type="EC" id="6.1.1.1"/>
    </reaction>
</comment>
<evidence type="ECO:0000256" key="8">
    <source>
        <dbReference type="HAMAP-Rule" id="MF_02006"/>
    </source>
</evidence>
<dbReference type="InterPro" id="IPR014729">
    <property type="entry name" value="Rossmann-like_a/b/a_fold"/>
</dbReference>
<keyword evidence="3 8" id="KW-0067">ATP-binding</keyword>
<evidence type="ECO:0000256" key="3">
    <source>
        <dbReference type="ARBA" id="ARBA00022840"/>
    </source>
</evidence>
<gene>
    <name evidence="8 10" type="primary">tyrS</name>
    <name evidence="10" type="ORF">AAGW17_04875</name>
</gene>
<dbReference type="AlphaFoldDB" id="A0AAU7BY89"/>
<dbReference type="InterPro" id="IPR024107">
    <property type="entry name" value="Tyr-tRNA-ligase_bac_1"/>
</dbReference>
<keyword evidence="8" id="KW-0963">Cytoplasm</keyword>
<dbReference type="KEGG" id="rof:AAGW17_04875"/>
<dbReference type="NCBIfam" id="TIGR00234">
    <property type="entry name" value="tyrS"/>
    <property type="match status" value="1"/>
</dbReference>
<evidence type="ECO:0000256" key="6">
    <source>
        <dbReference type="ARBA" id="ARBA00023146"/>
    </source>
</evidence>
<dbReference type="Gene3D" id="3.10.290.10">
    <property type="entry name" value="RNA-binding S4 domain"/>
    <property type="match status" value="1"/>
</dbReference>
<evidence type="ECO:0000256" key="5">
    <source>
        <dbReference type="ARBA" id="ARBA00022917"/>
    </source>
</evidence>
<keyword evidence="1 8" id="KW-0436">Ligase</keyword>
<feature type="binding site" evidence="8">
    <location>
        <position position="34"/>
    </location>
    <ligand>
        <name>L-tyrosine</name>
        <dbReference type="ChEBI" id="CHEBI:58315"/>
    </ligand>
</feature>
<dbReference type="Pfam" id="PF00579">
    <property type="entry name" value="tRNA-synt_1b"/>
    <property type="match status" value="1"/>
</dbReference>
<dbReference type="Gene3D" id="3.40.50.620">
    <property type="entry name" value="HUPs"/>
    <property type="match status" value="1"/>
</dbReference>
<feature type="binding site" evidence="8">
    <location>
        <position position="175"/>
    </location>
    <ligand>
        <name>L-tyrosine</name>
        <dbReference type="ChEBI" id="CHEBI:58315"/>
    </ligand>
</feature>
<dbReference type="RefSeq" id="WP_347938877.1">
    <property type="nucleotide sequence ID" value="NZ_CP157197.1"/>
</dbReference>
<evidence type="ECO:0000256" key="1">
    <source>
        <dbReference type="ARBA" id="ARBA00022598"/>
    </source>
</evidence>
<comment type="similarity">
    <text evidence="8">Belongs to the class-I aminoacyl-tRNA synthetase family. TyrS type 1 subfamily.</text>
</comment>